<dbReference type="GO" id="GO:0045892">
    <property type="term" value="P:negative regulation of DNA-templated transcription"/>
    <property type="evidence" value="ECO:0007669"/>
    <property type="project" value="TreeGrafter"/>
</dbReference>
<dbReference type="InterPro" id="IPR013761">
    <property type="entry name" value="SAM/pointed_sf"/>
</dbReference>
<evidence type="ECO:0000259" key="1">
    <source>
        <dbReference type="Pfam" id="PF00536"/>
    </source>
</evidence>
<protein>
    <recommendedName>
        <fullName evidence="1">SAM domain-containing protein</fullName>
    </recommendedName>
</protein>
<evidence type="ECO:0000313" key="2">
    <source>
        <dbReference type="Ensembl" id="ENSUMAP00000014052"/>
    </source>
</evidence>
<dbReference type="SUPFAM" id="SSF47769">
    <property type="entry name" value="SAM/Pointed domain"/>
    <property type="match status" value="1"/>
</dbReference>
<sequence length="129" mass="14702">MVQGSIIFVFDILLSQNHSFNSPLFPHQSVLTAVLHRQSPYMHRCRSGLHVEWTVMDVVEYFTEAGFPEQAIAFQEQEINGQPLLLMQRTDMLTGLSTRLGPALKIYKHCIKVLQEGHFEDDDPDGFLG</sequence>
<name>A0A452U046_URSMA</name>
<dbReference type="Pfam" id="PF00536">
    <property type="entry name" value="SAM_1"/>
    <property type="match status" value="1"/>
</dbReference>
<dbReference type="GeneTree" id="ENSGT00940000162952"/>
<accession>A0A452U046</accession>
<dbReference type="InterPro" id="IPR050548">
    <property type="entry name" value="PcG_chromatin_remod_factors"/>
</dbReference>
<dbReference type="Ensembl" id="ENSUMAT00000016674.1">
    <property type="protein sequence ID" value="ENSUMAP00000014052.1"/>
    <property type="gene ID" value="ENSUMAG00000010356.1"/>
</dbReference>
<dbReference type="PANTHER" id="PTHR12247">
    <property type="entry name" value="POLYCOMB GROUP PROTEIN"/>
    <property type="match status" value="1"/>
</dbReference>
<dbReference type="GO" id="GO:0005634">
    <property type="term" value="C:nucleus"/>
    <property type="evidence" value="ECO:0007669"/>
    <property type="project" value="TreeGrafter"/>
</dbReference>
<proteinExistence type="predicted"/>
<dbReference type="GO" id="GO:0042393">
    <property type="term" value="F:histone binding"/>
    <property type="evidence" value="ECO:0007669"/>
    <property type="project" value="TreeGrafter"/>
</dbReference>
<dbReference type="Gene3D" id="1.10.150.50">
    <property type="entry name" value="Transcription Factor, Ets-1"/>
    <property type="match status" value="1"/>
</dbReference>
<feature type="domain" description="SAM" evidence="1">
    <location>
        <begin position="52"/>
        <end position="108"/>
    </location>
</feature>
<dbReference type="GO" id="GO:0003682">
    <property type="term" value="F:chromatin binding"/>
    <property type="evidence" value="ECO:0007669"/>
    <property type="project" value="TreeGrafter"/>
</dbReference>
<dbReference type="AlphaFoldDB" id="A0A452U046"/>
<organism evidence="2">
    <name type="scientific">Ursus maritimus</name>
    <name type="common">Polar bear</name>
    <name type="synonym">Thalarctos maritimus</name>
    <dbReference type="NCBI Taxonomy" id="29073"/>
    <lineage>
        <taxon>Eukaryota</taxon>
        <taxon>Metazoa</taxon>
        <taxon>Chordata</taxon>
        <taxon>Craniata</taxon>
        <taxon>Vertebrata</taxon>
        <taxon>Euteleostomi</taxon>
        <taxon>Mammalia</taxon>
        <taxon>Eutheria</taxon>
        <taxon>Laurasiatheria</taxon>
        <taxon>Carnivora</taxon>
        <taxon>Caniformia</taxon>
        <taxon>Ursidae</taxon>
        <taxon>Ursus</taxon>
    </lineage>
</organism>
<dbReference type="PANTHER" id="PTHR12247:SF139">
    <property type="entry name" value="ATHERIN-RELATED"/>
    <property type="match status" value="1"/>
</dbReference>
<dbReference type="InterPro" id="IPR001660">
    <property type="entry name" value="SAM"/>
</dbReference>
<reference evidence="2" key="1">
    <citation type="submission" date="2019-03" db="UniProtKB">
        <authorList>
            <consortium name="Ensembl"/>
        </authorList>
    </citation>
    <scope>IDENTIFICATION</scope>
</reference>